<evidence type="ECO:0000256" key="1">
    <source>
        <dbReference type="SAM" id="MobiDB-lite"/>
    </source>
</evidence>
<dbReference type="RefSeq" id="WP_284327673.1">
    <property type="nucleotide sequence ID" value="NZ_BSUN01000001.1"/>
</dbReference>
<gene>
    <name evidence="2" type="ORF">GCM10025876_11220</name>
</gene>
<sequence length="55" mass="5737">MPSTSLAREKVLPAPVHAPGPPLVTDDGCEVVIPVIGVTDAAILPEPPRVRRGED</sequence>
<dbReference type="Proteomes" id="UP001157125">
    <property type="component" value="Unassembled WGS sequence"/>
</dbReference>
<evidence type="ECO:0000313" key="3">
    <source>
        <dbReference type="Proteomes" id="UP001157125"/>
    </source>
</evidence>
<accession>A0ABQ6ICU7</accession>
<dbReference type="EMBL" id="BSUN01000001">
    <property type="protein sequence ID" value="GMA34918.1"/>
    <property type="molecule type" value="Genomic_DNA"/>
</dbReference>
<reference evidence="3" key="1">
    <citation type="journal article" date="2019" name="Int. J. Syst. Evol. Microbiol.">
        <title>The Global Catalogue of Microorganisms (GCM) 10K type strain sequencing project: providing services to taxonomists for standard genome sequencing and annotation.</title>
        <authorList>
            <consortium name="The Broad Institute Genomics Platform"/>
            <consortium name="The Broad Institute Genome Sequencing Center for Infectious Disease"/>
            <person name="Wu L."/>
            <person name="Ma J."/>
        </authorList>
    </citation>
    <scope>NUCLEOTIDE SEQUENCE [LARGE SCALE GENOMIC DNA]</scope>
    <source>
        <strain evidence="3">NBRC 112299</strain>
    </source>
</reference>
<keyword evidence="3" id="KW-1185">Reference proteome</keyword>
<organism evidence="2 3">
    <name type="scientific">Demequina litorisediminis</name>
    <dbReference type="NCBI Taxonomy" id="1849022"/>
    <lineage>
        <taxon>Bacteria</taxon>
        <taxon>Bacillati</taxon>
        <taxon>Actinomycetota</taxon>
        <taxon>Actinomycetes</taxon>
        <taxon>Micrococcales</taxon>
        <taxon>Demequinaceae</taxon>
        <taxon>Demequina</taxon>
    </lineage>
</organism>
<protein>
    <submittedName>
        <fullName evidence="2">Uncharacterized protein</fullName>
    </submittedName>
</protein>
<feature type="region of interest" description="Disordered" evidence="1">
    <location>
        <begin position="1"/>
        <end position="21"/>
    </location>
</feature>
<comment type="caution">
    <text evidence="2">The sequence shown here is derived from an EMBL/GenBank/DDBJ whole genome shotgun (WGS) entry which is preliminary data.</text>
</comment>
<evidence type="ECO:0000313" key="2">
    <source>
        <dbReference type="EMBL" id="GMA34918.1"/>
    </source>
</evidence>
<proteinExistence type="predicted"/>
<name>A0ABQ6ICU7_9MICO</name>